<proteinExistence type="predicted"/>
<keyword evidence="3 6" id="KW-0012">Acyltransferase</keyword>
<dbReference type="GO" id="GO:0006654">
    <property type="term" value="P:phosphatidic acid biosynthetic process"/>
    <property type="evidence" value="ECO:0007669"/>
    <property type="project" value="TreeGrafter"/>
</dbReference>
<dbReference type="Pfam" id="PF01553">
    <property type="entry name" value="Acyltransferase"/>
    <property type="match status" value="1"/>
</dbReference>
<keyword evidence="4" id="KW-0812">Transmembrane</keyword>
<sequence>MGQAIQWLRSLFFVLFIYGFMAVWGLLFAPWAAVSRKGARAACKSYCKVVLWTARVMVGIRTEVRGTPPQDEVLIAAKHQSFLDILIIFDAVPWPKFIMKRELLWTPVIGLYAKRLGCVPIDRSKRGAALAKMVRDVAAEVAEPGQLIIYPQGTRVAPGDHRPYKSGPGVLYRELGQPCVPVATNVGLFWPRSGVMRRPGLGVVEFLDPILPGLSRTELTAELERVVEAKSNALMREAGFDPDAVH</sequence>
<gene>
    <name evidence="6" type="ORF">C6Y53_08010</name>
</gene>
<name>A0A2S0MPI0_9RHOB</name>
<feature type="domain" description="Phospholipid/glycerol acyltransferase" evidence="5">
    <location>
        <begin position="73"/>
        <end position="187"/>
    </location>
</feature>
<dbReference type="CDD" id="cd07989">
    <property type="entry name" value="LPLAT_AGPAT-like"/>
    <property type="match status" value="1"/>
</dbReference>
<reference evidence="7" key="1">
    <citation type="submission" date="2018-03" db="EMBL/GenBank/DDBJ databases">
        <title>Genomic analysis of the strain SH-1 isolated from shrimp intestine.</title>
        <authorList>
            <person name="Kim Y.-S."/>
            <person name="Kim S.-E."/>
            <person name="Kim K.-H."/>
        </authorList>
    </citation>
    <scope>NUCLEOTIDE SEQUENCE [LARGE SCALE GENOMIC DNA]</scope>
    <source>
        <strain evidence="7">SH-1</strain>
    </source>
</reference>
<dbReference type="SUPFAM" id="SSF69593">
    <property type="entry name" value="Glycerol-3-phosphate (1)-acyltransferase"/>
    <property type="match status" value="1"/>
</dbReference>
<evidence type="ECO:0000256" key="3">
    <source>
        <dbReference type="ARBA" id="ARBA00023315"/>
    </source>
</evidence>
<dbReference type="Proteomes" id="UP000237655">
    <property type="component" value="Chromosome"/>
</dbReference>
<dbReference type="GO" id="GO:0003841">
    <property type="term" value="F:1-acylglycerol-3-phosphate O-acyltransferase activity"/>
    <property type="evidence" value="ECO:0007669"/>
    <property type="project" value="TreeGrafter"/>
</dbReference>
<organism evidence="6 7">
    <name type="scientific">Pukyongiella litopenaei</name>
    <dbReference type="NCBI Taxonomy" id="2605946"/>
    <lineage>
        <taxon>Bacteria</taxon>
        <taxon>Pseudomonadati</taxon>
        <taxon>Pseudomonadota</taxon>
        <taxon>Alphaproteobacteria</taxon>
        <taxon>Rhodobacterales</taxon>
        <taxon>Paracoccaceae</taxon>
        <taxon>Pukyongiella</taxon>
    </lineage>
</organism>
<dbReference type="InterPro" id="IPR002123">
    <property type="entry name" value="Plipid/glycerol_acylTrfase"/>
</dbReference>
<evidence type="ECO:0000256" key="1">
    <source>
        <dbReference type="ARBA" id="ARBA00005189"/>
    </source>
</evidence>
<evidence type="ECO:0000259" key="5">
    <source>
        <dbReference type="SMART" id="SM00563"/>
    </source>
</evidence>
<dbReference type="PANTHER" id="PTHR10434">
    <property type="entry name" value="1-ACYL-SN-GLYCEROL-3-PHOSPHATE ACYLTRANSFERASE"/>
    <property type="match status" value="1"/>
</dbReference>
<comment type="pathway">
    <text evidence="1">Lipid metabolism.</text>
</comment>
<protein>
    <submittedName>
        <fullName evidence="6">1-acyl-sn-glycerol-3-phosphate acyltransferase</fullName>
    </submittedName>
</protein>
<keyword evidence="4" id="KW-0472">Membrane</keyword>
<feature type="transmembrane region" description="Helical" evidence="4">
    <location>
        <begin position="12"/>
        <end position="33"/>
    </location>
</feature>
<dbReference type="EMBL" id="CP027665">
    <property type="protein sequence ID" value="AVO37651.1"/>
    <property type="molecule type" value="Genomic_DNA"/>
</dbReference>
<dbReference type="PANTHER" id="PTHR10434:SF40">
    <property type="entry name" value="1-ACYL-SN-GLYCEROL-3-PHOSPHATE ACYLTRANSFERASE"/>
    <property type="match status" value="1"/>
</dbReference>
<dbReference type="KEGG" id="thas:C6Y53_08010"/>
<dbReference type="RefSeq" id="WP_106471969.1">
    <property type="nucleotide sequence ID" value="NZ_CP027665.1"/>
</dbReference>
<evidence type="ECO:0000313" key="7">
    <source>
        <dbReference type="Proteomes" id="UP000237655"/>
    </source>
</evidence>
<keyword evidence="2 6" id="KW-0808">Transferase</keyword>
<keyword evidence="4" id="KW-1133">Transmembrane helix</keyword>
<evidence type="ECO:0000256" key="2">
    <source>
        <dbReference type="ARBA" id="ARBA00022679"/>
    </source>
</evidence>
<accession>A0A2S0MPI0</accession>
<keyword evidence="7" id="KW-1185">Reference proteome</keyword>
<dbReference type="AlphaFoldDB" id="A0A2S0MPI0"/>
<dbReference type="SMART" id="SM00563">
    <property type="entry name" value="PlsC"/>
    <property type="match status" value="1"/>
</dbReference>
<evidence type="ECO:0000256" key="4">
    <source>
        <dbReference type="SAM" id="Phobius"/>
    </source>
</evidence>
<evidence type="ECO:0000313" key="6">
    <source>
        <dbReference type="EMBL" id="AVO37651.1"/>
    </source>
</evidence>